<accession>A0A2H9VRY8</accession>
<dbReference type="Pfam" id="PF02472">
    <property type="entry name" value="ExbD"/>
    <property type="match status" value="1"/>
</dbReference>
<dbReference type="EMBL" id="PGFJ01000001">
    <property type="protein sequence ID" value="PJJ83580.1"/>
    <property type="molecule type" value="Genomic_DNA"/>
</dbReference>
<dbReference type="OrthoDB" id="952702at2"/>
<organism evidence="9 10">
    <name type="scientific">Mucilaginibacter auburnensis</name>
    <dbReference type="NCBI Taxonomy" id="1457233"/>
    <lineage>
        <taxon>Bacteria</taxon>
        <taxon>Pseudomonadati</taxon>
        <taxon>Bacteroidota</taxon>
        <taxon>Sphingobacteriia</taxon>
        <taxon>Sphingobacteriales</taxon>
        <taxon>Sphingobacteriaceae</taxon>
        <taxon>Mucilaginibacter</taxon>
    </lineage>
</organism>
<name>A0A2H9VRY8_9SPHI</name>
<reference evidence="9 10" key="1">
    <citation type="submission" date="2017-11" db="EMBL/GenBank/DDBJ databases">
        <title>Genomic Encyclopedia of Archaeal and Bacterial Type Strains, Phase II (KMG-II): From Individual Species to Whole Genera.</title>
        <authorList>
            <person name="Goeker M."/>
        </authorList>
    </citation>
    <scope>NUCLEOTIDE SEQUENCE [LARGE SCALE GENOMIC DNA]</scope>
    <source>
        <strain evidence="9 10">DSM 28175</strain>
    </source>
</reference>
<evidence type="ECO:0000313" key="9">
    <source>
        <dbReference type="EMBL" id="PJJ83580.1"/>
    </source>
</evidence>
<dbReference type="GO" id="GO:0005886">
    <property type="term" value="C:plasma membrane"/>
    <property type="evidence" value="ECO:0007669"/>
    <property type="project" value="UniProtKB-SubCell"/>
</dbReference>
<evidence type="ECO:0000256" key="7">
    <source>
        <dbReference type="RuleBase" id="RU003879"/>
    </source>
</evidence>
<dbReference type="AlphaFoldDB" id="A0A2H9VRY8"/>
<comment type="caution">
    <text evidence="9">The sequence shown here is derived from an EMBL/GenBank/DDBJ whole genome shotgun (WGS) entry which is preliminary data.</text>
</comment>
<dbReference type="GO" id="GO:0015031">
    <property type="term" value="P:protein transport"/>
    <property type="evidence" value="ECO:0007669"/>
    <property type="project" value="UniProtKB-KW"/>
</dbReference>
<keyword evidence="7" id="KW-0813">Transport</keyword>
<evidence type="ECO:0000256" key="3">
    <source>
        <dbReference type="ARBA" id="ARBA00022475"/>
    </source>
</evidence>
<sequence length="173" mass="19213">MAELNTSDNGKKRGHNTRKPLRVDLTAMVDLAFLLITFFILTTTLKEPKMMNVAMPVDAEPGGVAASRTLSVVLGRGDKAAWYMGEIDKPVISPSVIGLDKGNLRKILLEQSARIKREQKKEMIVLIKPSDQSVYDNLVQVMDELNITQNSIRAVVDISADDVAMLKKDKIYN</sequence>
<evidence type="ECO:0000256" key="1">
    <source>
        <dbReference type="ARBA" id="ARBA00004162"/>
    </source>
</evidence>
<dbReference type="PANTHER" id="PTHR30558:SF3">
    <property type="entry name" value="BIOPOLYMER TRANSPORT PROTEIN EXBD-RELATED"/>
    <property type="match status" value="1"/>
</dbReference>
<comment type="similarity">
    <text evidence="2 7">Belongs to the ExbD/TolR family.</text>
</comment>
<keyword evidence="7" id="KW-0653">Protein transport</keyword>
<dbReference type="GO" id="GO:0022857">
    <property type="term" value="F:transmembrane transporter activity"/>
    <property type="evidence" value="ECO:0007669"/>
    <property type="project" value="InterPro"/>
</dbReference>
<evidence type="ECO:0000256" key="2">
    <source>
        <dbReference type="ARBA" id="ARBA00005811"/>
    </source>
</evidence>
<dbReference type="PANTHER" id="PTHR30558">
    <property type="entry name" value="EXBD MEMBRANE COMPONENT OF PMF-DRIVEN MACROMOLECULE IMPORT SYSTEM"/>
    <property type="match status" value="1"/>
</dbReference>
<evidence type="ECO:0000256" key="5">
    <source>
        <dbReference type="ARBA" id="ARBA00022989"/>
    </source>
</evidence>
<dbReference type="Proteomes" id="UP000242687">
    <property type="component" value="Unassembled WGS sequence"/>
</dbReference>
<keyword evidence="5 8" id="KW-1133">Transmembrane helix</keyword>
<comment type="subcellular location">
    <subcellularLocation>
        <location evidence="1">Cell membrane</location>
        <topology evidence="1">Single-pass membrane protein</topology>
    </subcellularLocation>
    <subcellularLocation>
        <location evidence="7">Cell membrane</location>
        <topology evidence="7">Single-pass type II membrane protein</topology>
    </subcellularLocation>
</comment>
<proteinExistence type="inferred from homology"/>
<evidence type="ECO:0000313" key="10">
    <source>
        <dbReference type="Proteomes" id="UP000242687"/>
    </source>
</evidence>
<keyword evidence="3" id="KW-1003">Cell membrane</keyword>
<feature type="transmembrane region" description="Helical" evidence="8">
    <location>
        <begin position="21"/>
        <end position="41"/>
    </location>
</feature>
<evidence type="ECO:0000256" key="8">
    <source>
        <dbReference type="SAM" id="Phobius"/>
    </source>
</evidence>
<dbReference type="InterPro" id="IPR003400">
    <property type="entry name" value="ExbD"/>
</dbReference>
<keyword evidence="4 7" id="KW-0812">Transmembrane</keyword>
<evidence type="ECO:0000256" key="4">
    <source>
        <dbReference type="ARBA" id="ARBA00022692"/>
    </source>
</evidence>
<protein>
    <submittedName>
        <fullName evidence="9">Biopolymer transport protein ExbD</fullName>
    </submittedName>
</protein>
<dbReference type="RefSeq" id="WP_100339833.1">
    <property type="nucleotide sequence ID" value="NZ_PGFJ01000001.1"/>
</dbReference>
<evidence type="ECO:0000256" key="6">
    <source>
        <dbReference type="ARBA" id="ARBA00023136"/>
    </source>
</evidence>
<keyword evidence="10" id="KW-1185">Reference proteome</keyword>
<keyword evidence="6 8" id="KW-0472">Membrane</keyword>
<gene>
    <name evidence="9" type="ORF">CLV57_0565</name>
</gene>